<feature type="non-terminal residue" evidence="2">
    <location>
        <position position="95"/>
    </location>
</feature>
<dbReference type="Proteomes" id="UP000824469">
    <property type="component" value="Unassembled WGS sequence"/>
</dbReference>
<dbReference type="EMBL" id="JAHRHJ020001447">
    <property type="protein sequence ID" value="KAH9293212.1"/>
    <property type="molecule type" value="Genomic_DNA"/>
</dbReference>
<proteinExistence type="predicted"/>
<keyword evidence="3" id="KW-1185">Reference proteome</keyword>
<feature type="compositionally biased region" description="Polar residues" evidence="1">
    <location>
        <begin position="85"/>
        <end position="95"/>
    </location>
</feature>
<sequence length="95" mass="10057">MGQMGRKYATKRRNEPVRTGAKIESSQSEEGKVLGQAGQKGANWPKSGELEDFSPAKHSGTSAAARTPEPAGSAEISTKEHKESNGTSRENTGRG</sequence>
<comment type="caution">
    <text evidence="2">The sequence shown here is derived from an EMBL/GenBank/DDBJ whole genome shotgun (WGS) entry which is preliminary data.</text>
</comment>
<gene>
    <name evidence="2" type="ORF">KI387_041584</name>
</gene>
<reference evidence="2 3" key="1">
    <citation type="journal article" date="2021" name="Nat. Plants">
        <title>The Taxus genome provides insights into paclitaxel biosynthesis.</title>
        <authorList>
            <person name="Xiong X."/>
            <person name="Gou J."/>
            <person name="Liao Q."/>
            <person name="Li Y."/>
            <person name="Zhou Q."/>
            <person name="Bi G."/>
            <person name="Li C."/>
            <person name="Du R."/>
            <person name="Wang X."/>
            <person name="Sun T."/>
            <person name="Guo L."/>
            <person name="Liang H."/>
            <person name="Lu P."/>
            <person name="Wu Y."/>
            <person name="Zhang Z."/>
            <person name="Ro D.K."/>
            <person name="Shang Y."/>
            <person name="Huang S."/>
            <person name="Yan J."/>
        </authorList>
    </citation>
    <scope>NUCLEOTIDE SEQUENCE [LARGE SCALE GENOMIC DNA]</scope>
    <source>
        <strain evidence="2">Ta-2019</strain>
    </source>
</reference>
<feature type="region of interest" description="Disordered" evidence="1">
    <location>
        <begin position="1"/>
        <end position="95"/>
    </location>
</feature>
<organism evidence="2 3">
    <name type="scientific">Taxus chinensis</name>
    <name type="common">Chinese yew</name>
    <name type="synonym">Taxus wallichiana var. chinensis</name>
    <dbReference type="NCBI Taxonomy" id="29808"/>
    <lineage>
        <taxon>Eukaryota</taxon>
        <taxon>Viridiplantae</taxon>
        <taxon>Streptophyta</taxon>
        <taxon>Embryophyta</taxon>
        <taxon>Tracheophyta</taxon>
        <taxon>Spermatophyta</taxon>
        <taxon>Pinopsida</taxon>
        <taxon>Pinidae</taxon>
        <taxon>Conifers II</taxon>
        <taxon>Cupressales</taxon>
        <taxon>Taxaceae</taxon>
        <taxon>Taxus</taxon>
    </lineage>
</organism>
<dbReference type="AlphaFoldDB" id="A0AA38CA36"/>
<evidence type="ECO:0000256" key="1">
    <source>
        <dbReference type="SAM" id="MobiDB-lite"/>
    </source>
</evidence>
<name>A0AA38CA36_TAXCH</name>
<protein>
    <submittedName>
        <fullName evidence="2">Uncharacterized protein</fullName>
    </submittedName>
</protein>
<accession>A0AA38CA36</accession>
<evidence type="ECO:0000313" key="2">
    <source>
        <dbReference type="EMBL" id="KAH9293212.1"/>
    </source>
</evidence>
<evidence type="ECO:0000313" key="3">
    <source>
        <dbReference type="Proteomes" id="UP000824469"/>
    </source>
</evidence>